<protein>
    <submittedName>
        <fullName evidence="1">Uncharacterized protein</fullName>
    </submittedName>
</protein>
<accession>A0A4P7W2J0</accession>
<evidence type="ECO:0000313" key="2">
    <source>
        <dbReference type="Proteomes" id="UP000297149"/>
    </source>
</evidence>
<keyword evidence="2" id="KW-1185">Reference proteome</keyword>
<dbReference type="Proteomes" id="UP000297149">
    <property type="component" value="Chromosome"/>
</dbReference>
<name>A0A4P7W2J0_9BACT</name>
<dbReference type="AlphaFoldDB" id="A0A4P7W2J0"/>
<dbReference type="EMBL" id="CP039396">
    <property type="protein sequence ID" value="QCD42153.1"/>
    <property type="molecule type" value="Genomic_DNA"/>
</dbReference>
<reference evidence="2" key="1">
    <citation type="submission" date="2019-02" db="EMBL/GenBank/DDBJ databases">
        <title>Isolation and identification of novel species under the genus Muribaculum.</title>
        <authorList>
            <person name="Miyake S."/>
            <person name="Ding Y."/>
            <person name="Low A."/>
            <person name="Soh M."/>
            <person name="Seedorf H."/>
        </authorList>
    </citation>
    <scope>NUCLEOTIDE SEQUENCE [LARGE SCALE GENOMIC DNA]</scope>
    <source>
        <strain evidence="2">H5</strain>
    </source>
</reference>
<organism evidence="1 2">
    <name type="scientific">Duncaniella dubosii</name>
    <dbReference type="NCBI Taxonomy" id="2518971"/>
    <lineage>
        <taxon>Bacteria</taxon>
        <taxon>Pseudomonadati</taxon>
        <taxon>Bacteroidota</taxon>
        <taxon>Bacteroidia</taxon>
        <taxon>Bacteroidales</taxon>
        <taxon>Muribaculaceae</taxon>
        <taxon>Duncaniella</taxon>
    </lineage>
</organism>
<proteinExistence type="predicted"/>
<sequence>MGELNLLSEGQKAVVDAYLANYEPAETYDHEAHILVDTQTMILHMGTMCRFDENMLCDYLAQKGFRAHYEDKDAICGWIMKEV</sequence>
<dbReference type="RefSeq" id="WP_136415147.1">
    <property type="nucleotide sequence ID" value="NZ_CAXHQF010000003.1"/>
</dbReference>
<evidence type="ECO:0000313" key="1">
    <source>
        <dbReference type="EMBL" id="QCD42153.1"/>
    </source>
</evidence>
<dbReference type="KEGG" id="ddb:E7747_07630"/>
<gene>
    <name evidence="1" type="ORF">E7747_07630</name>
</gene>